<evidence type="ECO:0000313" key="3">
    <source>
        <dbReference type="Proteomes" id="UP000247702"/>
    </source>
</evidence>
<gene>
    <name evidence="2" type="ORF">RclHR1_02330012</name>
</gene>
<reference evidence="2 3" key="1">
    <citation type="submission" date="2017-11" db="EMBL/GenBank/DDBJ databases">
        <title>The genome of Rhizophagus clarus HR1 reveals common genetic basis of auxotrophy among arbuscular mycorrhizal fungi.</title>
        <authorList>
            <person name="Kobayashi Y."/>
        </authorList>
    </citation>
    <scope>NUCLEOTIDE SEQUENCE [LARGE SCALE GENOMIC DNA]</scope>
    <source>
        <strain evidence="2 3">HR1</strain>
    </source>
</reference>
<dbReference type="EMBL" id="BEXD01001480">
    <property type="protein sequence ID" value="GBB94314.1"/>
    <property type="molecule type" value="Genomic_DNA"/>
</dbReference>
<protein>
    <submittedName>
        <fullName evidence="2">Uncharacterized protein</fullName>
    </submittedName>
</protein>
<keyword evidence="3" id="KW-1185">Reference proteome</keyword>
<proteinExistence type="predicted"/>
<organism evidence="2 3">
    <name type="scientific">Rhizophagus clarus</name>
    <dbReference type="NCBI Taxonomy" id="94130"/>
    <lineage>
        <taxon>Eukaryota</taxon>
        <taxon>Fungi</taxon>
        <taxon>Fungi incertae sedis</taxon>
        <taxon>Mucoromycota</taxon>
        <taxon>Glomeromycotina</taxon>
        <taxon>Glomeromycetes</taxon>
        <taxon>Glomerales</taxon>
        <taxon>Glomeraceae</taxon>
        <taxon>Rhizophagus</taxon>
    </lineage>
</organism>
<feature type="region of interest" description="Disordered" evidence="1">
    <location>
        <begin position="120"/>
        <end position="172"/>
    </location>
</feature>
<comment type="caution">
    <text evidence="2">The sequence shown here is derived from an EMBL/GenBank/DDBJ whole genome shotgun (WGS) entry which is preliminary data.</text>
</comment>
<evidence type="ECO:0000313" key="2">
    <source>
        <dbReference type="EMBL" id="GBB94314.1"/>
    </source>
</evidence>
<dbReference type="STRING" id="94130.A0A2Z6R913"/>
<dbReference type="Proteomes" id="UP000247702">
    <property type="component" value="Unassembled WGS sequence"/>
</dbReference>
<accession>A0A2Z6R913</accession>
<feature type="compositionally biased region" description="Low complexity" evidence="1">
    <location>
        <begin position="145"/>
        <end position="156"/>
    </location>
</feature>
<sequence>MFISIGMFSCRICGTLIFEDLSSFCQNLEKFTLNYKNGVAESVGNGINRSISNLYIKQNGLKEIEFYCPNFNNVVLQLLDWIGWIRNNNFVHIRDLSNLEHVNWLNLESLSIDGINMEKTEENEHENENIENETENEHDSENEQQEQMQIEQQQQQQDEEEEHQEQQQQQQQQQQVVNDGLLLKEINIETDSLIPKSEHIKSYYQSLIRYCPNLEVVTIWYLDEYRNDFESLIKSCQNLKEITLIFADNLLGNDDIDDDATLSFIFNTLLNYVDDNFTVLNFGEGWRINVNILYEFLQRWKDKKPLFIWYHMETDIFDDHMRVFENFKELDKNCFMIRGVIKVSWKDVSV</sequence>
<name>A0A2Z6R913_9GLOM</name>
<dbReference type="AlphaFoldDB" id="A0A2Z6R913"/>
<evidence type="ECO:0000256" key="1">
    <source>
        <dbReference type="SAM" id="MobiDB-lite"/>
    </source>
</evidence>